<keyword evidence="2" id="KW-1185">Reference proteome</keyword>
<dbReference type="EMBL" id="SPDV01000011">
    <property type="protein sequence ID" value="TFI58867.1"/>
    <property type="molecule type" value="Genomic_DNA"/>
</dbReference>
<accession>A0A4Y8ZTQ8</accession>
<organism evidence="1 2">
    <name type="scientific">Sphingomonas parva</name>
    <dbReference type="NCBI Taxonomy" id="2555898"/>
    <lineage>
        <taxon>Bacteria</taxon>
        <taxon>Pseudomonadati</taxon>
        <taxon>Pseudomonadota</taxon>
        <taxon>Alphaproteobacteria</taxon>
        <taxon>Sphingomonadales</taxon>
        <taxon>Sphingomonadaceae</taxon>
        <taxon>Sphingomonas</taxon>
    </lineage>
</organism>
<proteinExistence type="predicted"/>
<comment type="caution">
    <text evidence="1">The sequence shown here is derived from an EMBL/GenBank/DDBJ whole genome shotgun (WGS) entry which is preliminary data.</text>
</comment>
<dbReference type="RefSeq" id="WP_135085248.1">
    <property type="nucleotide sequence ID" value="NZ_SPDV01000011.1"/>
</dbReference>
<reference evidence="1 2" key="1">
    <citation type="submission" date="2019-03" db="EMBL/GenBank/DDBJ databases">
        <title>Genome sequence of Sphingomonas sp. 17J27-24.</title>
        <authorList>
            <person name="Kim M."/>
            <person name="Maeng S."/>
            <person name="Sathiyaraj S."/>
        </authorList>
    </citation>
    <scope>NUCLEOTIDE SEQUENCE [LARGE SCALE GENOMIC DNA]</scope>
    <source>
        <strain evidence="1 2">17J27-24</strain>
    </source>
</reference>
<sequence length="142" mass="16114">MAARLMRSRLAEEYALLRESFPGAVHQEHSGNDWFLLPAYRCPPSWRENGQPIDTVRLAFMVNSSYPGQQPYAFLAPRTLTFSGTTPNNFADVPDGHCPFEGGWAQFSWSPNFPWEPEAEVRSGVNLLHWARSFGERLKEGV</sequence>
<dbReference type="AlphaFoldDB" id="A0A4Y8ZTQ8"/>
<gene>
    <name evidence="1" type="ORF">E2493_07310</name>
</gene>
<name>A0A4Y8ZTQ8_9SPHN</name>
<dbReference type="Proteomes" id="UP000298213">
    <property type="component" value="Unassembled WGS sequence"/>
</dbReference>
<evidence type="ECO:0000313" key="2">
    <source>
        <dbReference type="Proteomes" id="UP000298213"/>
    </source>
</evidence>
<protein>
    <submittedName>
        <fullName evidence="1">Uncharacterized protein</fullName>
    </submittedName>
</protein>
<dbReference type="OrthoDB" id="512401at2"/>
<evidence type="ECO:0000313" key="1">
    <source>
        <dbReference type="EMBL" id="TFI58867.1"/>
    </source>
</evidence>